<organism evidence="2 3">
    <name type="scientific">Nonlabens marinus S1-08</name>
    <dbReference type="NCBI Taxonomy" id="1454201"/>
    <lineage>
        <taxon>Bacteria</taxon>
        <taxon>Pseudomonadati</taxon>
        <taxon>Bacteroidota</taxon>
        <taxon>Flavobacteriia</taxon>
        <taxon>Flavobacteriales</taxon>
        <taxon>Flavobacteriaceae</taxon>
        <taxon>Nonlabens</taxon>
    </lineage>
</organism>
<feature type="signal peptide" evidence="1">
    <location>
        <begin position="1"/>
        <end position="20"/>
    </location>
</feature>
<evidence type="ECO:0000313" key="2">
    <source>
        <dbReference type="EMBL" id="BAO56556.1"/>
    </source>
</evidence>
<name>W8W0L9_9FLAO</name>
<dbReference type="RefSeq" id="WP_041497058.1">
    <property type="nucleotide sequence ID" value="NZ_AP014548.1"/>
</dbReference>
<evidence type="ECO:0000256" key="1">
    <source>
        <dbReference type="SAM" id="SignalP"/>
    </source>
</evidence>
<dbReference type="OrthoDB" id="1488700at2"/>
<evidence type="ECO:0000313" key="3">
    <source>
        <dbReference type="Proteomes" id="UP000031760"/>
    </source>
</evidence>
<gene>
    <name evidence="2" type="ORF">NMS_2547</name>
</gene>
<accession>W8W0L9</accession>
<feature type="chain" id="PRO_5004916189" evidence="1">
    <location>
        <begin position="21"/>
        <end position="453"/>
    </location>
</feature>
<dbReference type="STRING" id="1454201.NMS_2547"/>
<dbReference type="HOGENOM" id="CLU_603875_0_0_10"/>
<keyword evidence="3" id="KW-1185">Reference proteome</keyword>
<sequence length="453" mass="47074">MKSKTTLLYLFSLLSLTALGQVGIRTIQPTADLEIVSNPTPGADNYNGVIIPKVSALPVTGDATFPKAAQAGLILYLDTTDTTKGIYMFDGTQYVKLEAGALAGAFFNTGTTTIATTTTANVQRTGNLSLGSSLNSGRLNLEILNSELVSNAPEIGLRIANANKTTAAGTSTYGILTENTSSSGVKFGIRNVVTSAGNGNKTGIDSEVTPSSTNNAVTIGTQSNINNVPSGASGAIVYGFSNFMGSLNGGSTSIGYNTKSGFGDIVSQTNYGLYSEVGRSTSRGTKYGVYSKALNTGTENAYSGYFVGNKFAIRNQNESTGYDLTVDTGTAGQVLTSNGDQTTSWKNANANGFKTNIRTISGGTALSTDHTLIINGDISIPDAVTSNAGQIYIIALGINSNNRVITAIGGDFRYPGDANAFSTYGLNNNGNGTRGITIQSNGTDWYIIDVLRN</sequence>
<proteinExistence type="predicted"/>
<keyword evidence="1" id="KW-0732">Signal</keyword>
<dbReference type="EMBL" id="AP014548">
    <property type="protein sequence ID" value="BAO56556.1"/>
    <property type="molecule type" value="Genomic_DNA"/>
</dbReference>
<reference evidence="2 3" key="1">
    <citation type="journal article" date="2014" name="Proc. Natl. Acad. Sci. U.S.A.">
        <title>Functional characterization of flavobacteria rhodopsins reveals a unique class of light-driven chloride pump in bacteria.</title>
        <authorList>
            <person name="Yoshizawa S."/>
            <person name="Kumagai Y."/>
            <person name="Kim H."/>
            <person name="Ogura Y."/>
            <person name="Hayashi T."/>
            <person name="Iwasaki W."/>
            <person name="DeLong E.F."/>
            <person name="Kogure K."/>
        </authorList>
    </citation>
    <scope>NUCLEOTIDE SEQUENCE [LARGE SCALE GENOMIC DNA]</scope>
    <source>
        <strain evidence="2 3">S1-08</strain>
    </source>
</reference>
<dbReference type="KEGG" id="nmf:NMS_2547"/>
<dbReference type="AlphaFoldDB" id="W8W0L9"/>
<dbReference type="Proteomes" id="UP000031760">
    <property type="component" value="Chromosome"/>
</dbReference>
<protein>
    <submittedName>
        <fullName evidence="2">Haemagluttinin motif family protein</fullName>
    </submittedName>
</protein>